<keyword evidence="2" id="KW-1185">Reference proteome</keyword>
<proteinExistence type="predicted"/>
<dbReference type="EMBL" id="JYDI01000099">
    <property type="protein sequence ID" value="KRY52727.1"/>
    <property type="molecule type" value="Genomic_DNA"/>
</dbReference>
<gene>
    <name evidence="1" type="ORF">T03_6576</name>
</gene>
<protein>
    <submittedName>
        <fullName evidence="1">Uncharacterized protein</fullName>
    </submittedName>
</protein>
<organism evidence="1 2">
    <name type="scientific">Trichinella britovi</name>
    <name type="common">Parasitic roundworm</name>
    <dbReference type="NCBI Taxonomy" id="45882"/>
    <lineage>
        <taxon>Eukaryota</taxon>
        <taxon>Metazoa</taxon>
        <taxon>Ecdysozoa</taxon>
        <taxon>Nematoda</taxon>
        <taxon>Enoplea</taxon>
        <taxon>Dorylaimia</taxon>
        <taxon>Trichinellida</taxon>
        <taxon>Trichinellidae</taxon>
        <taxon>Trichinella</taxon>
    </lineage>
</organism>
<sequence>MLSHHLSWRYSRESFLVKSLCWYLGMRPCALYLEQAQSCAFQECRKLLCMALRTQTSTSEQFAVLRPIDLAVVQIPWEIIYPQQRHLETKASFPGLRRDPLYCEKSNQCRVST</sequence>
<dbReference type="Proteomes" id="UP000054653">
    <property type="component" value="Unassembled WGS sequence"/>
</dbReference>
<dbReference type="AlphaFoldDB" id="A0A0V1CU24"/>
<name>A0A0V1CU24_TRIBR</name>
<accession>A0A0V1CU24</accession>
<comment type="caution">
    <text evidence="1">The sequence shown here is derived from an EMBL/GenBank/DDBJ whole genome shotgun (WGS) entry which is preliminary data.</text>
</comment>
<reference evidence="1 2" key="1">
    <citation type="submission" date="2015-01" db="EMBL/GenBank/DDBJ databases">
        <title>Evolution of Trichinella species and genotypes.</title>
        <authorList>
            <person name="Korhonen P.K."/>
            <person name="Edoardo P."/>
            <person name="Giuseppe L.R."/>
            <person name="Gasser R.B."/>
        </authorList>
    </citation>
    <scope>NUCLEOTIDE SEQUENCE [LARGE SCALE GENOMIC DNA]</scope>
    <source>
        <strain evidence="1">ISS120</strain>
    </source>
</reference>
<evidence type="ECO:0000313" key="2">
    <source>
        <dbReference type="Proteomes" id="UP000054653"/>
    </source>
</evidence>
<evidence type="ECO:0000313" key="1">
    <source>
        <dbReference type="EMBL" id="KRY52727.1"/>
    </source>
</evidence>